<keyword evidence="2" id="KW-0999">Mitochondrion inner membrane</keyword>
<dbReference type="FunFam" id="1.10.287.110:FF:000001">
    <property type="entry name" value="Import inner membrane translocase subunit tim14"/>
    <property type="match status" value="1"/>
</dbReference>
<dbReference type="Gene3D" id="1.20.1280.50">
    <property type="match status" value="1"/>
</dbReference>
<dbReference type="InterPro" id="IPR001623">
    <property type="entry name" value="DnaJ_domain"/>
</dbReference>
<evidence type="ECO:0000256" key="1">
    <source>
        <dbReference type="ARBA" id="ARBA00004273"/>
    </source>
</evidence>
<evidence type="ECO:0000313" key="9">
    <source>
        <dbReference type="EMBL" id="OEL13811.1"/>
    </source>
</evidence>
<keyword evidence="10" id="KW-1185">Reference proteome</keyword>
<comment type="caution">
    <text evidence="9">The sequence shown here is derived from an EMBL/GenBank/DDBJ whole genome shotgun (WGS) entry which is preliminary data.</text>
</comment>
<evidence type="ECO:0000259" key="8">
    <source>
        <dbReference type="Pfam" id="PF24523"/>
    </source>
</evidence>
<dbReference type="InterPro" id="IPR036869">
    <property type="entry name" value="J_dom_sf"/>
</dbReference>
<dbReference type="Pfam" id="PF24523">
    <property type="entry name" value="DUF7595"/>
    <property type="match status" value="1"/>
</dbReference>
<dbReference type="GO" id="GO:0005783">
    <property type="term" value="C:endoplasmic reticulum"/>
    <property type="evidence" value="ECO:0007669"/>
    <property type="project" value="UniProtKB-ARBA"/>
</dbReference>
<dbReference type="InterPro" id="IPR036047">
    <property type="entry name" value="F-box-like_dom_sf"/>
</dbReference>
<dbReference type="PANTHER" id="PTHR35828">
    <property type="entry name" value="OS08G0203800 PROTEIN-RELATED"/>
    <property type="match status" value="1"/>
</dbReference>
<accession>A0A1E5ULR1</accession>
<evidence type="ECO:0000256" key="3">
    <source>
        <dbReference type="ARBA" id="ARBA00023128"/>
    </source>
</evidence>
<dbReference type="CDD" id="cd06257">
    <property type="entry name" value="DnaJ"/>
    <property type="match status" value="1"/>
</dbReference>
<feature type="domain" description="DUF7595" evidence="8">
    <location>
        <begin position="87"/>
        <end position="344"/>
    </location>
</feature>
<dbReference type="Proteomes" id="UP000095767">
    <property type="component" value="Unassembled WGS sequence"/>
</dbReference>
<evidence type="ECO:0000256" key="7">
    <source>
        <dbReference type="SAM" id="MobiDB-lite"/>
    </source>
</evidence>
<comment type="subunit">
    <text evidence="6">Probable component of the PAM complex at least composed of a mitochondrial HSP70 protein, TIMM44 and TIMM14. The complex interacts with the TIMM23 component of the TIM17:23 complex.</text>
</comment>
<dbReference type="AlphaFoldDB" id="A0A1E5ULR1"/>
<dbReference type="InterPro" id="IPR056016">
    <property type="entry name" value="DUF7595"/>
</dbReference>
<dbReference type="SUPFAM" id="SSF81383">
    <property type="entry name" value="F-box domain"/>
    <property type="match status" value="1"/>
</dbReference>
<evidence type="ECO:0000256" key="6">
    <source>
        <dbReference type="ARBA" id="ARBA00063640"/>
    </source>
</evidence>
<proteinExistence type="predicted"/>
<keyword evidence="3" id="KW-0496">Mitochondrion</keyword>
<organism evidence="9 10">
    <name type="scientific">Dichanthelium oligosanthes</name>
    <dbReference type="NCBI Taxonomy" id="888268"/>
    <lineage>
        <taxon>Eukaryota</taxon>
        <taxon>Viridiplantae</taxon>
        <taxon>Streptophyta</taxon>
        <taxon>Embryophyta</taxon>
        <taxon>Tracheophyta</taxon>
        <taxon>Spermatophyta</taxon>
        <taxon>Magnoliopsida</taxon>
        <taxon>Liliopsida</taxon>
        <taxon>Poales</taxon>
        <taxon>Poaceae</taxon>
        <taxon>PACMAD clade</taxon>
        <taxon>Panicoideae</taxon>
        <taxon>Panicodae</taxon>
        <taxon>Paniceae</taxon>
        <taxon>Dichantheliinae</taxon>
        <taxon>Dichanthelium</taxon>
    </lineage>
</organism>
<dbReference type="PANTHER" id="PTHR35828:SF28">
    <property type="entry name" value="F-BOX DOMAIN CONTAINING PROTEIN"/>
    <property type="match status" value="1"/>
</dbReference>
<name>A0A1E5ULR1_9POAL</name>
<dbReference type="OrthoDB" id="240298at2759"/>
<dbReference type="SUPFAM" id="SSF46565">
    <property type="entry name" value="Chaperone J-domain"/>
    <property type="match status" value="1"/>
</dbReference>
<gene>
    <name evidence="9" type="ORF">BAE44_0025165</name>
</gene>
<dbReference type="GO" id="GO:0005743">
    <property type="term" value="C:mitochondrial inner membrane"/>
    <property type="evidence" value="ECO:0007669"/>
    <property type="project" value="UniProtKB-SubCell"/>
</dbReference>
<dbReference type="EMBL" id="LWDX02072211">
    <property type="protein sequence ID" value="OEL13811.1"/>
    <property type="molecule type" value="Genomic_DNA"/>
</dbReference>
<evidence type="ECO:0000256" key="5">
    <source>
        <dbReference type="ARBA" id="ARBA00059031"/>
    </source>
</evidence>
<dbReference type="STRING" id="888268.A0A1E5ULR1"/>
<protein>
    <recommendedName>
        <fullName evidence="8">DUF7595 domain-containing protein</fullName>
    </recommendedName>
</protein>
<keyword evidence="4" id="KW-0472">Membrane</keyword>
<dbReference type="Gene3D" id="1.10.287.110">
    <property type="entry name" value="DnaJ domain"/>
    <property type="match status" value="1"/>
</dbReference>
<evidence type="ECO:0000313" key="10">
    <source>
        <dbReference type="Proteomes" id="UP000095767"/>
    </source>
</evidence>
<feature type="region of interest" description="Disordered" evidence="7">
    <location>
        <begin position="82"/>
        <end position="102"/>
    </location>
</feature>
<comment type="function">
    <text evidence="5">Component of the PAM complex, a complex required for the translocation of transit peptide-containing proteins from the inner membrane into the mitochondrial matrix in an ATP-dependent manner.</text>
</comment>
<sequence>MEAREPLPNDLLLEIAARADIKTVVRCAAVCKPPRRAIIDPDFSRFRRRLAVHPSPADGGFDPDHLIGFSYWLHGAVPRTDDDDDSTHHVEIPQSPRPRASIHPSTSSLLAWLEPLAARDGLFVLLRPSSRKMLVGAVLCVFDALTGEVTRLPSLGVQERRPVVGSHRAVAEAPYRLLPRGHAVVLGRTVHWLSEQSLVLRNRYRRYVLSLDVDAAVAAKLQLPLVYCDTTQTRVCREKLLLAAVGGRLSLLAVEGLEVSVWTLTTPATDEPAWNRDLVIHTLQLERQPAAGLRSPVVMIEGFGERSGAVILRMDGGDGDCELIRLDLGTKEATTLLEERATMDKIKEAHKRAMVANHPDAGGSHYVASKINEAKDILMGKSKSGASVF</sequence>
<evidence type="ECO:0000256" key="2">
    <source>
        <dbReference type="ARBA" id="ARBA00022792"/>
    </source>
</evidence>
<comment type="subcellular location">
    <subcellularLocation>
        <location evidence="1">Mitochondrion inner membrane</location>
    </subcellularLocation>
</comment>
<evidence type="ECO:0000256" key="4">
    <source>
        <dbReference type="ARBA" id="ARBA00023136"/>
    </source>
</evidence>
<reference evidence="9 10" key="1">
    <citation type="submission" date="2016-09" db="EMBL/GenBank/DDBJ databases">
        <title>The draft genome of Dichanthelium oligosanthes: A C3 panicoid grass species.</title>
        <authorList>
            <person name="Studer A.J."/>
            <person name="Schnable J.C."/>
            <person name="Brutnell T.P."/>
        </authorList>
    </citation>
    <scope>NUCLEOTIDE SEQUENCE [LARGE SCALE GENOMIC DNA]</scope>
    <source>
        <strain evidence="10">cv. Kellogg 1175</strain>
        <tissue evidence="9">Leaf</tissue>
    </source>
</reference>